<evidence type="ECO:0000313" key="9">
    <source>
        <dbReference type="EnsemblPlants" id="OB02G26290.1"/>
    </source>
</evidence>
<dbReference type="AlphaFoldDB" id="J3LDB2"/>
<dbReference type="GO" id="GO:0004843">
    <property type="term" value="F:cysteine-type deubiquitinase activity"/>
    <property type="evidence" value="ECO:0007669"/>
    <property type="project" value="UniProtKB-EC"/>
</dbReference>
<evidence type="ECO:0000256" key="2">
    <source>
        <dbReference type="ARBA" id="ARBA00012759"/>
    </source>
</evidence>
<sequence length="321" mass="36224">MASTSGPPKDEKSSAQRSSNPSEGKLLGSSMRAHRAHAKKPYIIGQRAFRVREVDDAVMEIEMAEARNRIPRNKDEELPEIEEEEVVDEEKGLLNPVSERTNSPGSIILDYIISVFLGREGSLDKATKPLLLVHHQKFSLAYAPEHYCLPGLRGIISSNFLILLTKYSEFRVVRGDGECFYRSFIISYLEQVLDREGTDEEQRLLATVEVKIKPMAMQINYPELPTVFSWGYEWCVTHVLPLRQYADHIPMRALAAALGVPLRVENLHGGPAHDIFTDDGMNTPRVTVLYTGIHYDILYPRLSSSSGGGSTQRAGCFWRFW</sequence>
<reference evidence="9" key="1">
    <citation type="submission" date="2013-04" db="UniProtKB">
        <authorList>
            <consortium name="EnsemblPlants"/>
        </authorList>
    </citation>
    <scope>IDENTIFICATION</scope>
</reference>
<keyword evidence="5" id="KW-0378">Hydrolase</keyword>
<dbReference type="InterPro" id="IPR038765">
    <property type="entry name" value="Papain-like_cys_pep_sf"/>
</dbReference>
<organism evidence="9">
    <name type="scientific">Oryza brachyantha</name>
    <name type="common">malo sina</name>
    <dbReference type="NCBI Taxonomy" id="4533"/>
    <lineage>
        <taxon>Eukaryota</taxon>
        <taxon>Viridiplantae</taxon>
        <taxon>Streptophyta</taxon>
        <taxon>Embryophyta</taxon>
        <taxon>Tracheophyta</taxon>
        <taxon>Spermatophyta</taxon>
        <taxon>Magnoliopsida</taxon>
        <taxon>Liliopsida</taxon>
        <taxon>Poales</taxon>
        <taxon>Poaceae</taxon>
        <taxon>BOP clade</taxon>
        <taxon>Oryzoideae</taxon>
        <taxon>Oryzeae</taxon>
        <taxon>Oryzinae</taxon>
        <taxon>Oryza</taxon>
    </lineage>
</organism>
<evidence type="ECO:0000256" key="1">
    <source>
        <dbReference type="ARBA" id="ARBA00000707"/>
    </source>
</evidence>
<dbReference type="InterPro" id="IPR019400">
    <property type="entry name" value="Peptidase_C65_otubain"/>
</dbReference>
<dbReference type="Proteomes" id="UP000006038">
    <property type="component" value="Unassembled WGS sequence"/>
</dbReference>
<dbReference type="eggNOG" id="KOG3991">
    <property type="taxonomic scope" value="Eukaryota"/>
</dbReference>
<dbReference type="InterPro" id="IPR003323">
    <property type="entry name" value="OTU_dom"/>
</dbReference>
<keyword evidence="6" id="KW-0788">Thiol protease</keyword>
<dbReference type="GO" id="GO:0043130">
    <property type="term" value="F:ubiquitin binding"/>
    <property type="evidence" value="ECO:0007669"/>
    <property type="project" value="TreeGrafter"/>
</dbReference>
<dbReference type="GO" id="GO:0006508">
    <property type="term" value="P:proteolysis"/>
    <property type="evidence" value="ECO:0007669"/>
    <property type="project" value="UniProtKB-KW"/>
</dbReference>
<protein>
    <recommendedName>
        <fullName evidence="2">ubiquitinyl hydrolase 1</fullName>
        <ecNumber evidence="2">3.4.19.12</ecNumber>
    </recommendedName>
</protein>
<keyword evidence="3" id="KW-0645">Protease</keyword>
<feature type="region of interest" description="Disordered" evidence="7">
    <location>
        <begin position="1"/>
        <end position="38"/>
    </location>
</feature>
<evidence type="ECO:0000256" key="3">
    <source>
        <dbReference type="ARBA" id="ARBA00022670"/>
    </source>
</evidence>
<dbReference type="PROSITE" id="PS50802">
    <property type="entry name" value="OTU"/>
    <property type="match status" value="1"/>
</dbReference>
<evidence type="ECO:0000259" key="8">
    <source>
        <dbReference type="PROSITE" id="PS50802"/>
    </source>
</evidence>
<comment type="catalytic activity">
    <reaction evidence="1">
        <text>Thiol-dependent hydrolysis of ester, thioester, amide, peptide and isopeptide bonds formed by the C-terminal Gly of ubiquitin (a 76-residue protein attached to proteins as an intracellular targeting signal).</text>
        <dbReference type="EC" id="3.4.19.12"/>
    </reaction>
</comment>
<dbReference type="Gene3D" id="1.20.1300.20">
    <property type="entry name" value="Peptidase C65 Otubain, subdomain 2"/>
    <property type="match status" value="1"/>
</dbReference>
<dbReference type="InterPro" id="IPR042467">
    <property type="entry name" value="Peptidase_C65_otubain_sub2"/>
</dbReference>
<dbReference type="PANTHER" id="PTHR12931:SF17">
    <property type="entry name" value="OS02G0521500 PROTEIN"/>
    <property type="match status" value="1"/>
</dbReference>
<evidence type="ECO:0000313" key="10">
    <source>
        <dbReference type="Proteomes" id="UP000006038"/>
    </source>
</evidence>
<dbReference type="Gramene" id="OB02G26290.1">
    <property type="protein sequence ID" value="OB02G26290.1"/>
    <property type="gene ID" value="OB02G26290"/>
</dbReference>
<dbReference type="EnsemblPlants" id="OB02G26290.1">
    <property type="protein sequence ID" value="OB02G26290.1"/>
    <property type="gene ID" value="OB02G26290"/>
</dbReference>
<dbReference type="HOGENOM" id="CLU_867077_0_0_1"/>
<dbReference type="STRING" id="4533.J3LDB2"/>
<name>J3LDB2_ORYBR</name>
<keyword evidence="10" id="KW-1185">Reference proteome</keyword>
<dbReference type="PANTHER" id="PTHR12931">
    <property type="entry name" value="UBIQUITIN THIOLESTERASE PROTEIN OTUB"/>
    <property type="match status" value="1"/>
</dbReference>
<dbReference type="GO" id="GO:0005634">
    <property type="term" value="C:nucleus"/>
    <property type="evidence" value="ECO:0007669"/>
    <property type="project" value="TreeGrafter"/>
</dbReference>
<evidence type="ECO:0000256" key="7">
    <source>
        <dbReference type="SAM" id="MobiDB-lite"/>
    </source>
</evidence>
<dbReference type="Pfam" id="PF10275">
    <property type="entry name" value="Peptidase_C65"/>
    <property type="match status" value="2"/>
</dbReference>
<dbReference type="InterPro" id="IPR042468">
    <property type="entry name" value="Peptidase_C65_otubain_sub1"/>
</dbReference>
<feature type="domain" description="OTU" evidence="8">
    <location>
        <begin position="168"/>
        <end position="301"/>
    </location>
</feature>
<proteinExistence type="predicted"/>
<evidence type="ECO:0000256" key="5">
    <source>
        <dbReference type="ARBA" id="ARBA00022801"/>
    </source>
</evidence>
<dbReference type="GO" id="GO:0071108">
    <property type="term" value="P:protein K48-linked deubiquitination"/>
    <property type="evidence" value="ECO:0007669"/>
    <property type="project" value="TreeGrafter"/>
</dbReference>
<dbReference type="SUPFAM" id="SSF54001">
    <property type="entry name" value="Cysteine proteinases"/>
    <property type="match status" value="1"/>
</dbReference>
<evidence type="ECO:0000256" key="4">
    <source>
        <dbReference type="ARBA" id="ARBA00022786"/>
    </source>
</evidence>
<dbReference type="CDD" id="cd22749">
    <property type="entry name" value="Otubain_C65"/>
    <property type="match status" value="1"/>
</dbReference>
<keyword evidence="4" id="KW-0833">Ubl conjugation pathway</keyword>
<accession>J3LDB2</accession>
<dbReference type="Gene3D" id="3.30.200.60">
    <property type="entry name" value="Peptidase C65 Otubain, subdomain 1"/>
    <property type="match status" value="1"/>
</dbReference>
<dbReference type="EC" id="3.4.19.12" evidence="2"/>
<evidence type="ECO:0000256" key="6">
    <source>
        <dbReference type="ARBA" id="ARBA00022807"/>
    </source>
</evidence>